<dbReference type="Gene3D" id="3.40.1190.10">
    <property type="entry name" value="Mur-like, catalytic domain"/>
    <property type="match status" value="1"/>
</dbReference>
<evidence type="ECO:0000256" key="4">
    <source>
        <dbReference type="ARBA" id="ARBA00022598"/>
    </source>
</evidence>
<dbReference type="AlphaFoldDB" id="A0A931LVZ2"/>
<dbReference type="GO" id="GO:0005524">
    <property type="term" value="F:ATP binding"/>
    <property type="evidence" value="ECO:0007669"/>
    <property type="project" value="UniProtKB-KW"/>
</dbReference>
<dbReference type="GO" id="GO:0046872">
    <property type="term" value="F:metal ion binding"/>
    <property type="evidence" value="ECO:0007669"/>
    <property type="project" value="UniProtKB-KW"/>
</dbReference>
<evidence type="ECO:0000256" key="6">
    <source>
        <dbReference type="ARBA" id="ARBA00022741"/>
    </source>
</evidence>
<dbReference type="SUPFAM" id="SSF53244">
    <property type="entry name" value="MurD-like peptide ligases, peptide-binding domain"/>
    <property type="match status" value="1"/>
</dbReference>
<dbReference type="PANTHER" id="PTHR11136">
    <property type="entry name" value="FOLYLPOLYGLUTAMATE SYNTHASE-RELATED"/>
    <property type="match status" value="1"/>
</dbReference>
<organism evidence="13 14">
    <name type="scientific">Fimbriimonas ginsengisoli</name>
    <dbReference type="NCBI Taxonomy" id="1005039"/>
    <lineage>
        <taxon>Bacteria</taxon>
        <taxon>Bacillati</taxon>
        <taxon>Armatimonadota</taxon>
        <taxon>Fimbriimonadia</taxon>
        <taxon>Fimbriimonadales</taxon>
        <taxon>Fimbriimonadaceae</taxon>
        <taxon>Fimbriimonas</taxon>
    </lineage>
</organism>
<dbReference type="GO" id="GO:0005737">
    <property type="term" value="C:cytoplasm"/>
    <property type="evidence" value="ECO:0007669"/>
    <property type="project" value="TreeGrafter"/>
</dbReference>
<evidence type="ECO:0000256" key="5">
    <source>
        <dbReference type="ARBA" id="ARBA00022723"/>
    </source>
</evidence>
<evidence type="ECO:0000256" key="7">
    <source>
        <dbReference type="ARBA" id="ARBA00022840"/>
    </source>
</evidence>
<evidence type="ECO:0000256" key="10">
    <source>
        <dbReference type="ARBA" id="ARBA00047493"/>
    </source>
</evidence>
<dbReference type="GO" id="GO:0008841">
    <property type="term" value="F:dihydrofolate synthase activity"/>
    <property type="evidence" value="ECO:0007669"/>
    <property type="project" value="TreeGrafter"/>
</dbReference>
<dbReference type="InterPro" id="IPR036565">
    <property type="entry name" value="Mur-like_cat_sf"/>
</dbReference>
<keyword evidence="6 11" id="KW-0547">Nucleotide-binding</keyword>
<evidence type="ECO:0000256" key="8">
    <source>
        <dbReference type="ARBA" id="ARBA00022842"/>
    </source>
</evidence>
<keyword evidence="7 11" id="KW-0067">ATP-binding</keyword>
<gene>
    <name evidence="13" type="ORF">HYR64_09055</name>
</gene>
<evidence type="ECO:0000256" key="11">
    <source>
        <dbReference type="PIRNR" id="PIRNR001563"/>
    </source>
</evidence>
<name>A0A931LVZ2_FIMGI</name>
<dbReference type="SUPFAM" id="SSF53623">
    <property type="entry name" value="MurD-like peptide ligases, catalytic domain"/>
    <property type="match status" value="1"/>
</dbReference>
<accession>A0A931LVZ2</accession>
<evidence type="ECO:0000259" key="12">
    <source>
        <dbReference type="Pfam" id="PF02875"/>
    </source>
</evidence>
<proteinExistence type="inferred from homology"/>
<dbReference type="NCBIfam" id="TIGR01499">
    <property type="entry name" value="folC"/>
    <property type="match status" value="1"/>
</dbReference>
<sequence>MDYSEALERIASLEPRGWRLGLDRMQELVRRAGLEDFVAGHGRPKYIHVAGTNGKGSVTAMVQAMLVEAGKPTGAYFSPFVFDPRERIQFGREMVSEDEFAALATELWPIGESLSETAFGGVTEFELKTLMGFLYWKQKDAKWVALEVGLGGRLDATNVVMPAACVIVSIGLDHTSVLGDTEECIATEKAGIIKKGRPVAVGEMGGRALEVIEAAAEEASAPCWRYGREIQVSDEGGGLFSVMTPVSMYTGLRPSMLGTVQVHNMALAVAALDLAGANAPEGALRAGALRAALPGRVQQTEVEGVRFVLDGAHNADAARSLRGTLAGLLPGGSRVVLLTGMVQGHDPEAFYRELAPIAAAAHAAPIAFHRSLAAHQVAEASTAAGITSTAHRGLIEALKAAVSDAGPTGCVIVTGSFYLVGEAGRALGLTS</sequence>
<dbReference type="PANTHER" id="PTHR11136:SF0">
    <property type="entry name" value="DIHYDROFOLATE SYNTHETASE-RELATED"/>
    <property type="match status" value="1"/>
</dbReference>
<dbReference type="InterPro" id="IPR036615">
    <property type="entry name" value="Mur_ligase_C_dom_sf"/>
</dbReference>
<evidence type="ECO:0000256" key="2">
    <source>
        <dbReference type="ARBA" id="ARBA00008276"/>
    </source>
</evidence>
<dbReference type="EMBL" id="JACOSL010000056">
    <property type="protein sequence ID" value="MBI1757239.1"/>
    <property type="molecule type" value="Genomic_DNA"/>
</dbReference>
<comment type="cofactor">
    <cofactor evidence="1">
        <name>Mg(2+)</name>
        <dbReference type="ChEBI" id="CHEBI:18420"/>
    </cofactor>
</comment>
<dbReference type="InterPro" id="IPR001645">
    <property type="entry name" value="Folylpolyglutamate_synth"/>
</dbReference>
<dbReference type="Pfam" id="PF02875">
    <property type="entry name" value="Mur_ligase_C"/>
    <property type="match status" value="1"/>
</dbReference>
<evidence type="ECO:0000256" key="1">
    <source>
        <dbReference type="ARBA" id="ARBA00001946"/>
    </source>
</evidence>
<feature type="domain" description="Mur ligase C-terminal" evidence="12">
    <location>
        <begin position="295"/>
        <end position="417"/>
    </location>
</feature>
<dbReference type="EC" id="6.3.2.17" evidence="3"/>
<dbReference type="GO" id="GO:0004326">
    <property type="term" value="F:tetrahydrofolylpolyglutamate synthase activity"/>
    <property type="evidence" value="ECO:0007669"/>
    <property type="project" value="UniProtKB-EC"/>
</dbReference>
<dbReference type="Gene3D" id="3.90.190.20">
    <property type="entry name" value="Mur ligase, C-terminal domain"/>
    <property type="match status" value="1"/>
</dbReference>
<keyword evidence="4 11" id="KW-0436">Ligase</keyword>
<comment type="similarity">
    <text evidence="2 11">Belongs to the folylpolyglutamate synthase family.</text>
</comment>
<evidence type="ECO:0000313" key="14">
    <source>
        <dbReference type="Proteomes" id="UP000727962"/>
    </source>
</evidence>
<reference evidence="13" key="1">
    <citation type="submission" date="2020-07" db="EMBL/GenBank/DDBJ databases">
        <title>Huge and variable diversity of episymbiotic CPR bacteria and DPANN archaea in groundwater ecosystems.</title>
        <authorList>
            <person name="He C.Y."/>
            <person name="Keren R."/>
            <person name="Whittaker M."/>
            <person name="Farag I.F."/>
            <person name="Doudna J."/>
            <person name="Cate J.H.D."/>
            <person name="Banfield J.F."/>
        </authorList>
    </citation>
    <scope>NUCLEOTIDE SEQUENCE</scope>
    <source>
        <strain evidence="13">NC_groundwater_17_Pr7_B-0.1um_64_12</strain>
    </source>
</reference>
<dbReference type="FunFam" id="3.40.1190.10:FF:000011">
    <property type="entry name" value="Folylpolyglutamate synthase/dihydrofolate synthase"/>
    <property type="match status" value="1"/>
</dbReference>
<comment type="catalytic activity">
    <reaction evidence="10">
        <text>(6S)-5,6,7,8-tetrahydrofolyl-(gamma-L-Glu)(n) + L-glutamate + ATP = (6S)-5,6,7,8-tetrahydrofolyl-(gamma-L-Glu)(n+1) + ADP + phosphate + H(+)</text>
        <dbReference type="Rhea" id="RHEA:10580"/>
        <dbReference type="Rhea" id="RHEA-COMP:14738"/>
        <dbReference type="Rhea" id="RHEA-COMP:14740"/>
        <dbReference type="ChEBI" id="CHEBI:15378"/>
        <dbReference type="ChEBI" id="CHEBI:29985"/>
        <dbReference type="ChEBI" id="CHEBI:30616"/>
        <dbReference type="ChEBI" id="CHEBI:43474"/>
        <dbReference type="ChEBI" id="CHEBI:141005"/>
        <dbReference type="ChEBI" id="CHEBI:456216"/>
        <dbReference type="EC" id="6.3.2.17"/>
    </reaction>
</comment>
<evidence type="ECO:0000256" key="9">
    <source>
        <dbReference type="ARBA" id="ARBA00030592"/>
    </source>
</evidence>
<keyword evidence="8" id="KW-0460">Magnesium</keyword>
<comment type="caution">
    <text evidence="13">The sequence shown here is derived from an EMBL/GenBank/DDBJ whole genome shotgun (WGS) entry which is preliminary data.</text>
</comment>
<keyword evidence="5" id="KW-0479">Metal-binding</keyword>
<dbReference type="InterPro" id="IPR004101">
    <property type="entry name" value="Mur_ligase_C"/>
</dbReference>
<evidence type="ECO:0000256" key="3">
    <source>
        <dbReference type="ARBA" id="ARBA00013025"/>
    </source>
</evidence>
<protein>
    <recommendedName>
        <fullName evidence="3">tetrahydrofolate synthase</fullName>
        <ecNumber evidence="3">6.3.2.17</ecNumber>
    </recommendedName>
    <alternativeName>
        <fullName evidence="9">Tetrahydrofolylpolyglutamate synthase</fullName>
    </alternativeName>
</protein>
<dbReference type="Proteomes" id="UP000727962">
    <property type="component" value="Unassembled WGS sequence"/>
</dbReference>
<dbReference type="PIRSF" id="PIRSF001563">
    <property type="entry name" value="Folylpolyglu_synth"/>
    <property type="match status" value="1"/>
</dbReference>
<evidence type="ECO:0000313" key="13">
    <source>
        <dbReference type="EMBL" id="MBI1757239.1"/>
    </source>
</evidence>